<dbReference type="Proteomes" id="UP000316304">
    <property type="component" value="Unassembled WGS sequence"/>
</dbReference>
<evidence type="ECO:0000313" key="2">
    <source>
        <dbReference type="EMBL" id="TWU21204.1"/>
    </source>
</evidence>
<comment type="caution">
    <text evidence="2">The sequence shown here is derived from an EMBL/GenBank/DDBJ whole genome shotgun (WGS) entry which is preliminary data.</text>
</comment>
<dbReference type="PROSITE" id="PS51318">
    <property type="entry name" value="TAT"/>
    <property type="match status" value="1"/>
</dbReference>
<proteinExistence type="predicted"/>
<dbReference type="RefSeq" id="WP_146596295.1">
    <property type="nucleotide sequence ID" value="NZ_SJPT01000007.1"/>
</dbReference>
<feature type="region of interest" description="Disordered" evidence="1">
    <location>
        <begin position="1"/>
        <end position="22"/>
    </location>
</feature>
<evidence type="ECO:0000313" key="3">
    <source>
        <dbReference type="Proteomes" id="UP000316304"/>
    </source>
</evidence>
<name>A0A5C6CCN0_9BACT</name>
<sequence>MHLENENPELNDDAVDHTTATQVNPQRRRMLMMAAVVGGPMIVAGSAQTAHAQGPTSKVSGPSVPPTTP</sequence>
<keyword evidence="3" id="KW-1185">Reference proteome</keyword>
<feature type="compositionally biased region" description="Polar residues" evidence="1">
    <location>
        <begin position="47"/>
        <end position="60"/>
    </location>
</feature>
<evidence type="ECO:0000256" key="1">
    <source>
        <dbReference type="SAM" id="MobiDB-lite"/>
    </source>
</evidence>
<feature type="region of interest" description="Disordered" evidence="1">
    <location>
        <begin position="47"/>
        <end position="69"/>
    </location>
</feature>
<protein>
    <submittedName>
        <fullName evidence="2">Uncharacterized protein</fullName>
    </submittedName>
</protein>
<dbReference type="EMBL" id="SJPT01000007">
    <property type="protein sequence ID" value="TWU21204.1"/>
    <property type="molecule type" value="Genomic_DNA"/>
</dbReference>
<reference evidence="2 3" key="1">
    <citation type="submission" date="2019-02" db="EMBL/GenBank/DDBJ databases">
        <title>Deep-cultivation of Planctomycetes and their phenomic and genomic characterization uncovers novel biology.</title>
        <authorList>
            <person name="Wiegand S."/>
            <person name="Jogler M."/>
            <person name="Boedeker C."/>
            <person name="Pinto D."/>
            <person name="Vollmers J."/>
            <person name="Rivas-Marin E."/>
            <person name="Kohn T."/>
            <person name="Peeters S.H."/>
            <person name="Heuer A."/>
            <person name="Rast P."/>
            <person name="Oberbeckmann S."/>
            <person name="Bunk B."/>
            <person name="Jeske O."/>
            <person name="Meyerdierks A."/>
            <person name="Storesund J.E."/>
            <person name="Kallscheuer N."/>
            <person name="Luecker S."/>
            <person name="Lage O.M."/>
            <person name="Pohl T."/>
            <person name="Merkel B.J."/>
            <person name="Hornburger P."/>
            <person name="Mueller R.-W."/>
            <person name="Bruemmer F."/>
            <person name="Labrenz M."/>
            <person name="Spormann A.M."/>
            <person name="Op Den Camp H."/>
            <person name="Overmann J."/>
            <person name="Amann R."/>
            <person name="Jetten M.S.M."/>
            <person name="Mascher T."/>
            <person name="Medema M.H."/>
            <person name="Devos D.P."/>
            <person name="Kaster A.-K."/>
            <person name="Ovreas L."/>
            <person name="Rohde M."/>
            <person name="Galperin M.Y."/>
            <person name="Jogler C."/>
        </authorList>
    </citation>
    <scope>NUCLEOTIDE SEQUENCE [LARGE SCALE GENOMIC DNA]</scope>
    <source>
        <strain evidence="2 3">Pla52o</strain>
    </source>
</reference>
<feature type="compositionally biased region" description="Acidic residues" evidence="1">
    <location>
        <begin position="1"/>
        <end position="13"/>
    </location>
</feature>
<dbReference type="AlphaFoldDB" id="A0A5C6CCN0"/>
<accession>A0A5C6CCN0</accession>
<organism evidence="2 3">
    <name type="scientific">Novipirellula galeiformis</name>
    <dbReference type="NCBI Taxonomy" id="2528004"/>
    <lineage>
        <taxon>Bacteria</taxon>
        <taxon>Pseudomonadati</taxon>
        <taxon>Planctomycetota</taxon>
        <taxon>Planctomycetia</taxon>
        <taxon>Pirellulales</taxon>
        <taxon>Pirellulaceae</taxon>
        <taxon>Novipirellula</taxon>
    </lineage>
</organism>
<gene>
    <name evidence="2" type="ORF">Pla52o_42380</name>
</gene>
<dbReference type="InterPro" id="IPR006311">
    <property type="entry name" value="TAT_signal"/>
</dbReference>